<proteinExistence type="predicted"/>
<sequence length="202" mass="22436">MVPCQKVSAEKSSQIRSLVLELHSGGNASCYTDEPWDTTPILSQIPFTSSEGDVKGGPIKDLVMSRFRHEDYEDYGITGLKVTGVSRIHHRSLRLQFDQILESPGPGPVGVEPDADRAFEHLFYVPEPRLLYVAIKYAVVKAAKDILDAARENVMAFLHTLTVAGLEKMEADKKRSREAAETWARKRLSEGGNGNDSKRARP</sequence>
<reference evidence="2 3" key="1">
    <citation type="submission" date="2016-02" db="EMBL/GenBank/DDBJ databases">
        <title>Genome analysis of coral dinoflagellate symbionts highlights evolutionary adaptations to a symbiotic lifestyle.</title>
        <authorList>
            <person name="Aranda M."/>
            <person name="Li Y."/>
            <person name="Liew Y.J."/>
            <person name="Baumgarten S."/>
            <person name="Simakov O."/>
            <person name="Wilson M."/>
            <person name="Piel J."/>
            <person name="Ashoor H."/>
            <person name="Bougouffa S."/>
            <person name="Bajic V.B."/>
            <person name="Ryu T."/>
            <person name="Ravasi T."/>
            <person name="Bayer T."/>
            <person name="Micklem G."/>
            <person name="Kim H."/>
            <person name="Bhak J."/>
            <person name="Lajeunesse T.C."/>
            <person name="Voolstra C.R."/>
        </authorList>
    </citation>
    <scope>NUCLEOTIDE SEQUENCE [LARGE SCALE GENOMIC DNA]</scope>
    <source>
        <strain evidence="2 3">CCMP2467</strain>
    </source>
</reference>
<evidence type="ECO:0000313" key="2">
    <source>
        <dbReference type="EMBL" id="OLP97147.1"/>
    </source>
</evidence>
<protein>
    <submittedName>
        <fullName evidence="2">Leucine-rich repeat-containing protein 9</fullName>
    </submittedName>
</protein>
<dbReference type="OrthoDB" id="1517790at2759"/>
<comment type="caution">
    <text evidence="2">The sequence shown here is derived from an EMBL/GenBank/DDBJ whole genome shotgun (WGS) entry which is preliminary data.</text>
</comment>
<name>A0A1Q9DPQ8_SYMMI</name>
<feature type="region of interest" description="Disordered" evidence="1">
    <location>
        <begin position="169"/>
        <end position="202"/>
    </location>
</feature>
<evidence type="ECO:0000256" key="1">
    <source>
        <dbReference type="SAM" id="MobiDB-lite"/>
    </source>
</evidence>
<keyword evidence="3" id="KW-1185">Reference proteome</keyword>
<dbReference type="EMBL" id="LSRX01000444">
    <property type="protein sequence ID" value="OLP97147.1"/>
    <property type="molecule type" value="Genomic_DNA"/>
</dbReference>
<dbReference type="Proteomes" id="UP000186817">
    <property type="component" value="Unassembled WGS sequence"/>
</dbReference>
<accession>A0A1Q9DPQ8</accession>
<feature type="compositionally biased region" description="Basic and acidic residues" evidence="1">
    <location>
        <begin position="169"/>
        <end position="189"/>
    </location>
</feature>
<evidence type="ECO:0000313" key="3">
    <source>
        <dbReference type="Proteomes" id="UP000186817"/>
    </source>
</evidence>
<dbReference type="AlphaFoldDB" id="A0A1Q9DPQ8"/>
<organism evidence="2 3">
    <name type="scientific">Symbiodinium microadriaticum</name>
    <name type="common">Dinoflagellate</name>
    <name type="synonym">Zooxanthella microadriatica</name>
    <dbReference type="NCBI Taxonomy" id="2951"/>
    <lineage>
        <taxon>Eukaryota</taxon>
        <taxon>Sar</taxon>
        <taxon>Alveolata</taxon>
        <taxon>Dinophyceae</taxon>
        <taxon>Suessiales</taxon>
        <taxon>Symbiodiniaceae</taxon>
        <taxon>Symbiodinium</taxon>
    </lineage>
</organism>
<gene>
    <name evidence="2" type="primary">Lrrc9</name>
    <name evidence="2" type="ORF">AK812_SmicGene20560</name>
</gene>